<dbReference type="AlphaFoldDB" id="A0A498R4S1"/>
<dbReference type="PANTHER" id="PTHR42916">
    <property type="entry name" value="2-SUCCINYL-5-ENOLPYRUVYL-6-HYDROXY-3-CYCLOHEXENE-1-CARBOXYLATE SYNTHASE"/>
    <property type="match status" value="1"/>
</dbReference>
<dbReference type="Pfam" id="PF00561">
    <property type="entry name" value="Abhydrolase_1"/>
    <property type="match status" value="1"/>
</dbReference>
<dbReference type="GO" id="GO:0016787">
    <property type="term" value="F:hydrolase activity"/>
    <property type="evidence" value="ECO:0007669"/>
    <property type="project" value="UniProtKB-KW"/>
</dbReference>
<dbReference type="EMBL" id="UPPP01000061">
    <property type="protein sequence ID" value="VBB06115.1"/>
    <property type="molecule type" value="Genomic_DNA"/>
</dbReference>
<protein>
    <recommendedName>
        <fullName evidence="3">Putative 2-succinyl-6-hydroxy-2,4-cyclohexadiene-1-carboxylate synthase</fullName>
        <shortName evidence="3">SHCHC synthase</shortName>
        <ecNumber evidence="3">4.2.99.20</ecNumber>
    </recommendedName>
</protein>
<comment type="pathway">
    <text evidence="3">Quinol/quinone metabolism; menaquinone biosynthesis.</text>
</comment>
<dbReference type="UniPathway" id="UPA00079"/>
<dbReference type="NCBIfam" id="TIGR03695">
    <property type="entry name" value="menH_SHCHC"/>
    <property type="match status" value="1"/>
</dbReference>
<dbReference type="InterPro" id="IPR022485">
    <property type="entry name" value="SHCHC_synthase_MenH"/>
</dbReference>
<comment type="subunit">
    <text evidence="3">Monomer.</text>
</comment>
<dbReference type="Gene3D" id="3.40.50.1820">
    <property type="entry name" value="alpha/beta hydrolase"/>
    <property type="match status" value="1"/>
</dbReference>
<dbReference type="InterPro" id="IPR029058">
    <property type="entry name" value="AB_hydrolase_fold"/>
</dbReference>
<comment type="catalytic activity">
    <reaction evidence="3">
        <text>5-enolpyruvoyl-6-hydroxy-2-succinyl-cyclohex-3-ene-1-carboxylate = (1R,6R)-6-hydroxy-2-succinyl-cyclohexa-2,4-diene-1-carboxylate + pyruvate</text>
        <dbReference type="Rhea" id="RHEA:25597"/>
        <dbReference type="ChEBI" id="CHEBI:15361"/>
        <dbReference type="ChEBI" id="CHEBI:58689"/>
        <dbReference type="ChEBI" id="CHEBI:58818"/>
        <dbReference type="EC" id="4.2.99.20"/>
    </reaction>
</comment>
<comment type="pathway">
    <text evidence="3">Quinol/quinone metabolism; 1,4-dihydroxy-2-naphthoate biosynthesis; 1,4-dihydroxy-2-naphthoate from chorismate: step 3/7.</text>
</comment>
<dbReference type="UniPathway" id="UPA01057">
    <property type="reaction ID" value="UER00900"/>
</dbReference>
<dbReference type="InterPro" id="IPR000639">
    <property type="entry name" value="Epox_hydrolase-like"/>
</dbReference>
<keyword evidence="1 3" id="KW-0474">Menaquinone biosynthesis</keyword>
<evidence type="ECO:0000313" key="6">
    <source>
        <dbReference type="Proteomes" id="UP000277811"/>
    </source>
</evidence>
<dbReference type="PANTHER" id="PTHR42916:SF1">
    <property type="entry name" value="PROTEIN PHYLLO, CHLOROPLASTIC"/>
    <property type="match status" value="1"/>
</dbReference>
<sequence>MLMDVNGIQLNVEMEGEGPPLLLLHGFTGSIQSWRRILPALRNRYKVVLVDMIGHGLSESPVDFRRYSMEHAVEDLLQLLAQLGLPKVNLLGYSMGGRCALQFAVQAPERVHTLILESSSPGIAAEPEREARRRSDEALAGFIIEQGVAAFVDRWTSLALFATQQALPDFIKNEVRCQRLQNQAQGLANSLRGMGTGVQPSWWGRLQEIRVPTLLLVGEHDAKFRRIGLSMEKIIPGSTLQIIPSAGHTVHLEQPAVFTAAVMDFLSLHNPHS</sequence>
<accession>A0A498R4S1</accession>
<dbReference type="PRINTS" id="PR00412">
    <property type="entry name" value="EPOXHYDRLASE"/>
</dbReference>
<dbReference type="PRINTS" id="PR00111">
    <property type="entry name" value="ABHYDROLASE"/>
</dbReference>
<organism evidence="5 6">
    <name type="scientific">Lucifera butyrica</name>
    <dbReference type="NCBI Taxonomy" id="1351585"/>
    <lineage>
        <taxon>Bacteria</taxon>
        <taxon>Bacillati</taxon>
        <taxon>Bacillota</taxon>
        <taxon>Negativicutes</taxon>
        <taxon>Veillonellales</taxon>
        <taxon>Veillonellaceae</taxon>
        <taxon>Lucifera</taxon>
    </lineage>
</organism>
<evidence type="ECO:0000256" key="3">
    <source>
        <dbReference type="HAMAP-Rule" id="MF_01660"/>
    </source>
</evidence>
<gene>
    <name evidence="3" type="primary">menH</name>
    <name evidence="5" type="ORF">LUCI_1330</name>
</gene>
<dbReference type="GO" id="GO:0070205">
    <property type="term" value="F:2-succinyl-6-hydroxy-2,4-cyclohexadiene-1-carboxylate synthase activity"/>
    <property type="evidence" value="ECO:0007669"/>
    <property type="project" value="UniProtKB-UniRule"/>
</dbReference>
<keyword evidence="5" id="KW-0378">Hydrolase</keyword>
<dbReference type="EC" id="4.2.99.20" evidence="3"/>
<dbReference type="GO" id="GO:0009234">
    <property type="term" value="P:menaquinone biosynthetic process"/>
    <property type="evidence" value="ECO:0007669"/>
    <property type="project" value="UniProtKB-UniRule"/>
</dbReference>
<evidence type="ECO:0000256" key="1">
    <source>
        <dbReference type="ARBA" id="ARBA00022428"/>
    </source>
</evidence>
<evidence type="ECO:0000313" key="5">
    <source>
        <dbReference type="EMBL" id="VBB06115.1"/>
    </source>
</evidence>
<comment type="function">
    <text evidence="3">Catalyzes a proton abstraction reaction that results in 2,5-elimination of pyruvate from 2-succinyl-5-enolpyruvyl-6-hydroxy-3-cyclohexene-1-carboxylate (SEPHCHC) and the formation of 2-succinyl-6-hydroxy-2,4-cyclohexadiene-1-carboxylate (SHCHC).</text>
</comment>
<dbReference type="Proteomes" id="UP000277811">
    <property type="component" value="Unassembled WGS sequence"/>
</dbReference>
<evidence type="ECO:0000256" key="2">
    <source>
        <dbReference type="ARBA" id="ARBA00023239"/>
    </source>
</evidence>
<evidence type="ECO:0000259" key="4">
    <source>
        <dbReference type="Pfam" id="PF00561"/>
    </source>
</evidence>
<dbReference type="HAMAP" id="MF_01660">
    <property type="entry name" value="MenH"/>
    <property type="match status" value="1"/>
</dbReference>
<comment type="similarity">
    <text evidence="3">Belongs to the AB hydrolase superfamily. MenH family.</text>
</comment>
<reference evidence="5 6" key="1">
    <citation type="submission" date="2018-06" db="EMBL/GenBank/DDBJ databases">
        <authorList>
            <person name="Strepis N."/>
        </authorList>
    </citation>
    <scope>NUCLEOTIDE SEQUENCE [LARGE SCALE GENOMIC DNA]</scope>
    <source>
        <strain evidence="5">LUCI</strain>
    </source>
</reference>
<keyword evidence="6" id="KW-1185">Reference proteome</keyword>
<feature type="domain" description="AB hydrolase-1" evidence="4">
    <location>
        <begin position="19"/>
        <end position="255"/>
    </location>
</feature>
<dbReference type="InterPro" id="IPR000073">
    <property type="entry name" value="AB_hydrolase_1"/>
</dbReference>
<keyword evidence="2 3" id="KW-0456">Lyase</keyword>
<proteinExistence type="inferred from homology"/>
<name>A0A498R4S1_9FIRM</name>
<dbReference type="SUPFAM" id="SSF53474">
    <property type="entry name" value="alpha/beta-Hydrolases"/>
    <property type="match status" value="1"/>
</dbReference>